<dbReference type="Proteomes" id="UP000626026">
    <property type="component" value="Unassembled WGS sequence"/>
</dbReference>
<dbReference type="Pfam" id="PF13488">
    <property type="entry name" value="Gly-zipper_Omp"/>
    <property type="match status" value="1"/>
</dbReference>
<organism evidence="3 4">
    <name type="scientific">Teichococcus aerophilus</name>
    <dbReference type="NCBI Taxonomy" id="1224513"/>
    <lineage>
        <taxon>Bacteria</taxon>
        <taxon>Pseudomonadati</taxon>
        <taxon>Pseudomonadota</taxon>
        <taxon>Alphaproteobacteria</taxon>
        <taxon>Acetobacterales</taxon>
        <taxon>Roseomonadaceae</taxon>
        <taxon>Roseomonas</taxon>
    </lineage>
</organism>
<feature type="signal peptide" evidence="1">
    <location>
        <begin position="1"/>
        <end position="20"/>
    </location>
</feature>
<reference evidence="3 4" key="1">
    <citation type="journal article" date="2013" name="Int. J. Syst. Evol. Microbiol.">
        <title>Roseomonas aerophila sp. nov., isolated from air.</title>
        <authorList>
            <person name="Kim S.J."/>
            <person name="Weon H.Y."/>
            <person name="Ahn J.H."/>
            <person name="Hong S.B."/>
            <person name="Seok S.J."/>
            <person name="Whang K.S."/>
            <person name="Kwon S.W."/>
        </authorList>
    </citation>
    <scope>NUCLEOTIDE SEQUENCE [LARGE SCALE GENOMIC DNA]</scope>
    <source>
        <strain evidence="3 4">NBRC 108923</strain>
    </source>
</reference>
<dbReference type="EMBL" id="JACTVA010000005">
    <property type="protein sequence ID" value="MBC9206083.1"/>
    <property type="molecule type" value="Genomic_DNA"/>
</dbReference>
<evidence type="ECO:0000313" key="4">
    <source>
        <dbReference type="Proteomes" id="UP000626026"/>
    </source>
</evidence>
<protein>
    <recommendedName>
        <fullName evidence="2">Glycine zipper domain-containing protein</fullName>
    </recommendedName>
</protein>
<feature type="chain" id="PRO_5047484720" description="Glycine zipper domain-containing protein" evidence="1">
    <location>
        <begin position="21"/>
        <end position="89"/>
    </location>
</feature>
<gene>
    <name evidence="3" type="ORF">IBL26_04490</name>
</gene>
<keyword evidence="1" id="KW-0732">Signal</keyword>
<feature type="domain" description="Glycine zipper" evidence="2">
    <location>
        <begin position="29"/>
        <end position="63"/>
    </location>
</feature>
<name>A0ABR7RIE9_9PROT</name>
<evidence type="ECO:0000313" key="3">
    <source>
        <dbReference type="EMBL" id="MBC9206083.1"/>
    </source>
</evidence>
<dbReference type="InterPro" id="IPR039567">
    <property type="entry name" value="Gly-zipper"/>
</dbReference>
<evidence type="ECO:0000259" key="2">
    <source>
        <dbReference type="Pfam" id="PF13488"/>
    </source>
</evidence>
<comment type="caution">
    <text evidence="3">The sequence shown here is derived from an EMBL/GenBank/DDBJ whole genome shotgun (WGS) entry which is preliminary data.</text>
</comment>
<evidence type="ECO:0000256" key="1">
    <source>
        <dbReference type="SAM" id="SignalP"/>
    </source>
</evidence>
<keyword evidence="4" id="KW-1185">Reference proteome</keyword>
<dbReference type="RefSeq" id="WP_187783265.1">
    <property type="nucleotide sequence ID" value="NZ_JACTVA010000005.1"/>
</dbReference>
<proteinExistence type="predicted"/>
<dbReference type="PROSITE" id="PS51257">
    <property type="entry name" value="PROKAR_LIPOPROTEIN"/>
    <property type="match status" value="1"/>
</dbReference>
<accession>A0ABR7RIE9</accession>
<sequence>MRRLMILPVLLLGLSGCAETSPTTQRVGGGAAAGGLAGAAIGSLSGNAGWGALIGAGVGAGGGFLYDQSQRSREEAYQRGVQSGRRSAQ</sequence>